<keyword evidence="2" id="KW-0963">Cytoplasm</keyword>
<dbReference type="HAMAP" id="MF_00839">
    <property type="entry name" value="HPF"/>
    <property type="match status" value="1"/>
</dbReference>
<feature type="domain" description="Sigma 54 modulation/S30EA ribosomal protein C-terminal" evidence="3">
    <location>
        <begin position="126"/>
        <end position="182"/>
    </location>
</feature>
<comment type="subunit">
    <text evidence="2">Interacts with 100S ribosomes.</text>
</comment>
<dbReference type="STRING" id="869279.SE15_05295"/>
<dbReference type="NCBIfam" id="TIGR00741">
    <property type="entry name" value="yfiA"/>
    <property type="match status" value="1"/>
</dbReference>
<comment type="subcellular location">
    <subcellularLocation>
        <location evidence="2">Cytoplasm</location>
    </subcellularLocation>
</comment>
<gene>
    <name evidence="2" type="primary">hpf</name>
    <name evidence="4" type="ORF">SE15_05295</name>
</gene>
<dbReference type="Pfam" id="PF02482">
    <property type="entry name" value="Ribosomal_S30AE"/>
    <property type="match status" value="1"/>
</dbReference>
<dbReference type="GO" id="GO:0022627">
    <property type="term" value="C:cytosolic small ribosomal subunit"/>
    <property type="evidence" value="ECO:0007669"/>
    <property type="project" value="TreeGrafter"/>
</dbReference>
<keyword evidence="5" id="KW-1185">Reference proteome</keyword>
<keyword evidence="1 2" id="KW-0810">Translation regulation</keyword>
<dbReference type="InterPro" id="IPR032528">
    <property type="entry name" value="Ribosom_S30AE_C"/>
</dbReference>
<dbReference type="InterPro" id="IPR050574">
    <property type="entry name" value="HPF/YfiA_ribosome-assoc"/>
</dbReference>
<dbReference type="GO" id="GO:0043024">
    <property type="term" value="F:ribosomal small subunit binding"/>
    <property type="evidence" value="ECO:0007669"/>
    <property type="project" value="TreeGrafter"/>
</dbReference>
<dbReference type="EMBL" id="LGKO01000002">
    <property type="protein sequence ID" value="KPL84811.1"/>
    <property type="molecule type" value="Genomic_DNA"/>
</dbReference>
<evidence type="ECO:0000259" key="3">
    <source>
        <dbReference type="Pfam" id="PF16321"/>
    </source>
</evidence>
<evidence type="ECO:0000313" key="5">
    <source>
        <dbReference type="Proteomes" id="UP000050544"/>
    </source>
</evidence>
<evidence type="ECO:0000256" key="1">
    <source>
        <dbReference type="ARBA" id="ARBA00022845"/>
    </source>
</evidence>
<dbReference type="PANTHER" id="PTHR33231:SF1">
    <property type="entry name" value="30S RIBOSOMAL PROTEIN"/>
    <property type="match status" value="1"/>
</dbReference>
<dbReference type="Proteomes" id="UP000050544">
    <property type="component" value="Unassembled WGS sequence"/>
</dbReference>
<dbReference type="Gene3D" id="3.30.160.100">
    <property type="entry name" value="Ribosome hibernation promotion factor-like"/>
    <property type="match status" value="1"/>
</dbReference>
<dbReference type="SUPFAM" id="SSF69754">
    <property type="entry name" value="Ribosome binding protein Y (YfiA homologue)"/>
    <property type="match status" value="1"/>
</dbReference>
<dbReference type="InterPro" id="IPR003489">
    <property type="entry name" value="RHF/RaiA"/>
</dbReference>
<evidence type="ECO:0000256" key="2">
    <source>
        <dbReference type="HAMAP-Rule" id="MF_00839"/>
    </source>
</evidence>
<dbReference type="InterPro" id="IPR034694">
    <property type="entry name" value="HPF_long/plastid"/>
</dbReference>
<dbReference type="Pfam" id="PF16321">
    <property type="entry name" value="Ribosom_S30AE_C"/>
    <property type="match status" value="1"/>
</dbReference>
<evidence type="ECO:0000313" key="4">
    <source>
        <dbReference type="EMBL" id="KPL84811.1"/>
    </source>
</evidence>
<organism evidence="4 5">
    <name type="scientific">Thermanaerothrix daxensis</name>
    <dbReference type="NCBI Taxonomy" id="869279"/>
    <lineage>
        <taxon>Bacteria</taxon>
        <taxon>Bacillati</taxon>
        <taxon>Chloroflexota</taxon>
        <taxon>Anaerolineae</taxon>
        <taxon>Anaerolineales</taxon>
        <taxon>Anaerolineaceae</taxon>
        <taxon>Thermanaerothrix</taxon>
    </lineage>
</organism>
<dbReference type="InterPro" id="IPR038416">
    <property type="entry name" value="Ribosom_S30AE_C_sf"/>
</dbReference>
<accession>A0A0P6YIC4</accession>
<dbReference type="GO" id="GO:0045900">
    <property type="term" value="P:negative regulation of translational elongation"/>
    <property type="evidence" value="ECO:0007669"/>
    <property type="project" value="TreeGrafter"/>
</dbReference>
<dbReference type="CDD" id="cd00552">
    <property type="entry name" value="RaiA"/>
    <property type="match status" value="1"/>
</dbReference>
<dbReference type="Gene3D" id="3.30.505.50">
    <property type="entry name" value="Sigma 54 modulation/S30EA ribosomal protein, C-terminal domain"/>
    <property type="match status" value="1"/>
</dbReference>
<reference evidence="4 5" key="1">
    <citation type="submission" date="2015-07" db="EMBL/GenBank/DDBJ databases">
        <title>Whole genome sequence of Thermanaerothrix daxensis DSM 23592.</title>
        <authorList>
            <person name="Hemp J."/>
            <person name="Ward L.M."/>
            <person name="Pace L.A."/>
            <person name="Fischer W.W."/>
        </authorList>
    </citation>
    <scope>NUCLEOTIDE SEQUENCE [LARGE SCALE GENOMIC DNA]</scope>
    <source>
        <strain evidence="4 5">GNS-1</strain>
    </source>
</reference>
<dbReference type="AlphaFoldDB" id="A0A0P6YIC4"/>
<name>A0A0P6YIC4_9CHLR</name>
<proteinExistence type="inferred from homology"/>
<comment type="similarity">
    <text evidence="2">Belongs to the HPF/YfiA ribosome-associated protein family. Long HPF subfamily.</text>
</comment>
<protein>
    <recommendedName>
        <fullName evidence="2">Ribosome hibernation promoting factor</fullName>
        <shortName evidence="2">HPF</shortName>
    </recommendedName>
</protein>
<dbReference type="PANTHER" id="PTHR33231">
    <property type="entry name" value="30S RIBOSOMAL PROTEIN"/>
    <property type="match status" value="1"/>
</dbReference>
<dbReference type="InterPro" id="IPR036567">
    <property type="entry name" value="RHF-like"/>
</dbReference>
<comment type="caution">
    <text evidence="4">The sequence shown here is derived from an EMBL/GenBank/DDBJ whole genome shotgun (WGS) entry which is preliminary data.</text>
</comment>
<sequence>MNIEIFTRNIDLNDRIREYVNKKVSKLDRMINDVEETRVDLAYVKSARNAADRQVAQITLRGRGFILRVEERSDDIFAAIDEAVDKMQRQISRYKGKHYRGRGDGTPASAVAGVVAPPEEEMEEEEMPIIARRKTFTLAPMDELEAIEQMKLLGHENFFVFYNANTNAINVLYRRRDGTYGLIEPKIG</sequence>
<comment type="function">
    <text evidence="2">Required for dimerization of active 70S ribosomes into 100S ribosomes in stationary phase; 100S ribosomes are translationally inactive and sometimes present during exponential growth.</text>
</comment>